<keyword evidence="11 14" id="KW-0472">Membrane</keyword>
<dbReference type="PANTHER" id="PTHR45339">
    <property type="entry name" value="HYBRID SIGNAL TRANSDUCTION HISTIDINE KINASE J"/>
    <property type="match status" value="1"/>
</dbReference>
<evidence type="ECO:0000259" key="15">
    <source>
        <dbReference type="PROSITE" id="PS50109"/>
    </source>
</evidence>
<keyword evidence="4" id="KW-1003">Cell membrane</keyword>
<dbReference type="InterPro" id="IPR011006">
    <property type="entry name" value="CheY-like_superfamily"/>
</dbReference>
<evidence type="ECO:0000256" key="1">
    <source>
        <dbReference type="ARBA" id="ARBA00000085"/>
    </source>
</evidence>
<dbReference type="SMART" id="SM00388">
    <property type="entry name" value="HisKA"/>
    <property type="match status" value="1"/>
</dbReference>
<accession>A0ABS7UMB3</accession>
<comment type="catalytic activity">
    <reaction evidence="1">
        <text>ATP + protein L-histidine = ADP + protein N-phospho-L-histidine.</text>
        <dbReference type="EC" id="2.7.13.3"/>
    </reaction>
</comment>
<evidence type="ECO:0000256" key="4">
    <source>
        <dbReference type="ARBA" id="ARBA00022475"/>
    </source>
</evidence>
<dbReference type="SMART" id="SM00448">
    <property type="entry name" value="REC"/>
    <property type="match status" value="1"/>
</dbReference>
<evidence type="ECO:0000256" key="5">
    <source>
        <dbReference type="ARBA" id="ARBA00022553"/>
    </source>
</evidence>
<dbReference type="Pfam" id="PF13185">
    <property type="entry name" value="GAF_2"/>
    <property type="match status" value="1"/>
</dbReference>
<keyword evidence="14" id="KW-1133">Transmembrane helix</keyword>
<dbReference type="CDD" id="cd16922">
    <property type="entry name" value="HATPase_EvgS-ArcB-TorS-like"/>
    <property type="match status" value="1"/>
</dbReference>
<keyword evidence="5 12" id="KW-0597">Phosphoprotein</keyword>
<evidence type="ECO:0000256" key="14">
    <source>
        <dbReference type="SAM" id="Phobius"/>
    </source>
</evidence>
<evidence type="ECO:0000256" key="6">
    <source>
        <dbReference type="ARBA" id="ARBA00022679"/>
    </source>
</evidence>
<dbReference type="InterPro" id="IPR004358">
    <property type="entry name" value="Sig_transdc_His_kin-like_C"/>
</dbReference>
<dbReference type="PROSITE" id="PS50110">
    <property type="entry name" value="RESPONSE_REGULATORY"/>
    <property type="match status" value="1"/>
</dbReference>
<dbReference type="Gene3D" id="3.30.450.40">
    <property type="match status" value="1"/>
</dbReference>
<keyword evidence="6" id="KW-0808">Transferase</keyword>
<keyword evidence="10" id="KW-0902">Two-component regulatory system</keyword>
<sequence>MRFTISKKMIVGFLSVALFFGGTSGAFFYYLSKVNDSYSEIMDRRAIILNNVKYIQVLAYKQTSSLRGYLLTENLEFMIDLKAENTDMNKLIDETSKLVTESEQEAVVIKLGELNREFHTNYEELLENFEGDFEQEAATDYFINELLPIGTELSSLTTSLAERQQILMDAARVENTKQVNQMERMLVLFSVLAILLNIIIGLIISRNITNNLSKLTKVINKMTSEPNNIMEIPQIEVNTKDEIYDIAQAFNNMAHSIKENSWLETSVAEMATMYQGIHDLQTLGQQFINKVTPLVGANYGVFYVKHGTSEQRFHSIAAYAYNGREMGECGFRYGEGIVGQAALEKRTIHLTDLPENYIQITSGVGAASPVSLMVIPVEFEGEVSVVIELASLKKFKPIQVTLMKQLSNQIGITVKSVSGRMQIENLLIESKALTEELQSQSEELQLQHEELTKMNEKLEEQYKSSEQKTIELNETKMELEENAKQLELNSKYKSEFLANMSHELRSPLNSLLILANLLAENKEGNLTEQQVIFADTIFKSGNDLLQLINEVLDLSKIESGKIDINLEKVNLKNVCLFAERQFRPLAKQKELKFSIEIDDKLPEYLWTDQLRLQQVISNLLSNAIKFTEKGEITMHVHHAKIATHPSTKNIKTIVAFSIKDTGIGISKEKQTLIFQAFQQGDGTTSRKYGGTGLGLSISRENAQLLGGEIEVESVPGKGSTFTLYLPIYEKNNLQEAVSLREEAATGLEMINENEQEVISLHKVDSLLNGKKILIVDDDMRNIFAITTILESKNMKIVFAENGKNGINVLMKNPDVDLILMDIMMPEMDGYETISAIRKMPEYVDLPIIALTAKAMKMDKNKCIEAGASDYISKPVFIDQLISLIQVWLYR</sequence>
<evidence type="ECO:0000256" key="13">
    <source>
        <dbReference type="SAM" id="Coils"/>
    </source>
</evidence>
<dbReference type="Pfam" id="PF00512">
    <property type="entry name" value="HisKA"/>
    <property type="match status" value="1"/>
</dbReference>
<evidence type="ECO:0000313" key="17">
    <source>
        <dbReference type="EMBL" id="MBZ5749451.1"/>
    </source>
</evidence>
<keyword evidence="8" id="KW-0418">Kinase</keyword>
<dbReference type="Pfam" id="PF02518">
    <property type="entry name" value="HATPase_c"/>
    <property type="match status" value="1"/>
</dbReference>
<dbReference type="InterPro" id="IPR001789">
    <property type="entry name" value="Sig_transdc_resp-reg_receiver"/>
</dbReference>
<proteinExistence type="predicted"/>
<evidence type="ECO:0000256" key="10">
    <source>
        <dbReference type="ARBA" id="ARBA00023012"/>
    </source>
</evidence>
<evidence type="ECO:0000256" key="11">
    <source>
        <dbReference type="ARBA" id="ARBA00023136"/>
    </source>
</evidence>
<evidence type="ECO:0000256" key="8">
    <source>
        <dbReference type="ARBA" id="ARBA00022777"/>
    </source>
</evidence>
<dbReference type="CDD" id="cd17546">
    <property type="entry name" value="REC_hyHK_CKI1_RcsC-like"/>
    <property type="match status" value="1"/>
</dbReference>
<keyword evidence="13" id="KW-0175">Coiled coil</keyword>
<dbReference type="InterPro" id="IPR003660">
    <property type="entry name" value="HAMP_dom"/>
</dbReference>
<dbReference type="CDD" id="cd00082">
    <property type="entry name" value="HisKA"/>
    <property type="match status" value="1"/>
</dbReference>
<keyword evidence="7" id="KW-0547">Nucleotide-binding</keyword>
<dbReference type="InterPro" id="IPR029016">
    <property type="entry name" value="GAF-like_dom_sf"/>
</dbReference>
<dbReference type="EMBL" id="JAIQUM010000006">
    <property type="protein sequence ID" value="MBZ5749451.1"/>
    <property type="molecule type" value="Genomic_DNA"/>
</dbReference>
<organism evidence="17 18">
    <name type="scientific">Metabacillus rhizolycopersici</name>
    <dbReference type="NCBI Taxonomy" id="2875709"/>
    <lineage>
        <taxon>Bacteria</taxon>
        <taxon>Bacillati</taxon>
        <taxon>Bacillota</taxon>
        <taxon>Bacilli</taxon>
        <taxon>Bacillales</taxon>
        <taxon>Bacillaceae</taxon>
        <taxon>Metabacillus</taxon>
    </lineage>
</organism>
<protein>
    <recommendedName>
        <fullName evidence="3">histidine kinase</fullName>
        <ecNumber evidence="3">2.7.13.3</ecNumber>
    </recommendedName>
</protein>
<dbReference type="PROSITE" id="PS50109">
    <property type="entry name" value="HIS_KIN"/>
    <property type="match status" value="1"/>
</dbReference>
<dbReference type="SUPFAM" id="SSF52172">
    <property type="entry name" value="CheY-like"/>
    <property type="match status" value="1"/>
</dbReference>
<evidence type="ECO:0000256" key="12">
    <source>
        <dbReference type="PROSITE-ProRule" id="PRU00169"/>
    </source>
</evidence>
<dbReference type="InterPro" id="IPR003594">
    <property type="entry name" value="HATPase_dom"/>
</dbReference>
<dbReference type="InterPro" id="IPR036097">
    <property type="entry name" value="HisK_dim/P_sf"/>
</dbReference>
<name>A0ABS7UMB3_9BACI</name>
<dbReference type="InterPro" id="IPR003018">
    <property type="entry name" value="GAF"/>
</dbReference>
<dbReference type="Pfam" id="PF00672">
    <property type="entry name" value="HAMP"/>
    <property type="match status" value="1"/>
</dbReference>
<dbReference type="Proteomes" id="UP001165287">
    <property type="component" value="Unassembled WGS sequence"/>
</dbReference>
<dbReference type="Pfam" id="PF00072">
    <property type="entry name" value="Response_reg"/>
    <property type="match status" value="1"/>
</dbReference>
<comment type="subcellular location">
    <subcellularLocation>
        <location evidence="2">Cell membrane</location>
        <topology evidence="2">Multi-pass membrane protein</topology>
    </subcellularLocation>
</comment>
<dbReference type="PRINTS" id="PR00344">
    <property type="entry name" value="BCTRLSENSOR"/>
</dbReference>
<dbReference type="SUPFAM" id="SSF55781">
    <property type="entry name" value="GAF domain-like"/>
    <property type="match status" value="1"/>
</dbReference>
<comment type="caution">
    <text evidence="17">The sequence shown here is derived from an EMBL/GenBank/DDBJ whole genome shotgun (WGS) entry which is preliminary data.</text>
</comment>
<evidence type="ECO:0000256" key="3">
    <source>
        <dbReference type="ARBA" id="ARBA00012438"/>
    </source>
</evidence>
<evidence type="ECO:0000256" key="2">
    <source>
        <dbReference type="ARBA" id="ARBA00004651"/>
    </source>
</evidence>
<dbReference type="EC" id="2.7.13.3" evidence="3"/>
<dbReference type="Gene3D" id="1.10.287.130">
    <property type="match status" value="1"/>
</dbReference>
<dbReference type="Gene3D" id="3.30.565.10">
    <property type="entry name" value="Histidine kinase-like ATPase, C-terminal domain"/>
    <property type="match status" value="1"/>
</dbReference>
<dbReference type="Gene3D" id="3.40.50.2300">
    <property type="match status" value="1"/>
</dbReference>
<feature type="domain" description="Histidine kinase" evidence="15">
    <location>
        <begin position="499"/>
        <end position="729"/>
    </location>
</feature>
<reference evidence="17" key="1">
    <citation type="submission" date="2024-05" db="EMBL/GenBank/DDBJ databases">
        <title>Metabacillus sp. nov., isolated from the rhizosphere soil of tomato plants.</title>
        <authorList>
            <person name="Ma R."/>
        </authorList>
    </citation>
    <scope>NUCLEOTIDE SEQUENCE</scope>
    <source>
        <strain evidence="17">DBTR6</strain>
    </source>
</reference>
<evidence type="ECO:0000313" key="18">
    <source>
        <dbReference type="Proteomes" id="UP001165287"/>
    </source>
</evidence>
<dbReference type="SMART" id="SM00387">
    <property type="entry name" value="HATPase_c"/>
    <property type="match status" value="1"/>
</dbReference>
<evidence type="ECO:0000256" key="7">
    <source>
        <dbReference type="ARBA" id="ARBA00022741"/>
    </source>
</evidence>
<dbReference type="InterPro" id="IPR005467">
    <property type="entry name" value="His_kinase_dom"/>
</dbReference>
<dbReference type="Gene3D" id="6.10.340.10">
    <property type="match status" value="1"/>
</dbReference>
<keyword evidence="9" id="KW-0067">ATP-binding</keyword>
<dbReference type="SUPFAM" id="SSF55874">
    <property type="entry name" value="ATPase domain of HSP90 chaperone/DNA topoisomerase II/histidine kinase"/>
    <property type="match status" value="1"/>
</dbReference>
<feature type="modified residue" description="4-aspartylphosphate" evidence="12">
    <location>
        <position position="821"/>
    </location>
</feature>
<gene>
    <name evidence="17" type="ORF">K9V48_04135</name>
</gene>
<keyword evidence="18" id="KW-1185">Reference proteome</keyword>
<keyword evidence="14" id="KW-0812">Transmembrane</keyword>
<dbReference type="CDD" id="cd06225">
    <property type="entry name" value="HAMP"/>
    <property type="match status" value="1"/>
</dbReference>
<feature type="transmembrane region" description="Helical" evidence="14">
    <location>
        <begin position="185"/>
        <end position="204"/>
    </location>
</feature>
<dbReference type="InterPro" id="IPR036890">
    <property type="entry name" value="HATPase_C_sf"/>
</dbReference>
<dbReference type="PANTHER" id="PTHR45339:SF1">
    <property type="entry name" value="HYBRID SIGNAL TRANSDUCTION HISTIDINE KINASE J"/>
    <property type="match status" value="1"/>
</dbReference>
<dbReference type="RefSeq" id="WP_224137200.1">
    <property type="nucleotide sequence ID" value="NZ_JAIQUM010000006.1"/>
</dbReference>
<evidence type="ECO:0000256" key="9">
    <source>
        <dbReference type="ARBA" id="ARBA00022840"/>
    </source>
</evidence>
<dbReference type="InterPro" id="IPR003661">
    <property type="entry name" value="HisK_dim/P_dom"/>
</dbReference>
<dbReference type="SUPFAM" id="SSF47384">
    <property type="entry name" value="Homodimeric domain of signal transducing histidine kinase"/>
    <property type="match status" value="1"/>
</dbReference>
<evidence type="ECO:0000259" key="16">
    <source>
        <dbReference type="PROSITE" id="PS50110"/>
    </source>
</evidence>
<feature type="domain" description="Response regulatory" evidence="16">
    <location>
        <begin position="771"/>
        <end position="888"/>
    </location>
</feature>
<feature type="coiled-coil region" evidence="13">
    <location>
        <begin position="423"/>
        <end position="489"/>
    </location>
</feature>